<feature type="compositionally biased region" description="Basic and acidic residues" evidence="1">
    <location>
        <begin position="152"/>
        <end position="163"/>
    </location>
</feature>
<feature type="region of interest" description="Disordered" evidence="1">
    <location>
        <begin position="19"/>
        <end position="52"/>
    </location>
</feature>
<protein>
    <submittedName>
        <fullName evidence="2">Uncharacterized protein</fullName>
    </submittedName>
</protein>
<dbReference type="AlphaFoldDB" id="A0A9N7THX3"/>
<name>A0A9N7THX3_PLEPL</name>
<feature type="region of interest" description="Disordered" evidence="1">
    <location>
        <begin position="152"/>
        <end position="174"/>
    </location>
</feature>
<proteinExistence type="predicted"/>
<organism evidence="2 3">
    <name type="scientific">Pleuronectes platessa</name>
    <name type="common">European plaice</name>
    <dbReference type="NCBI Taxonomy" id="8262"/>
    <lineage>
        <taxon>Eukaryota</taxon>
        <taxon>Metazoa</taxon>
        <taxon>Chordata</taxon>
        <taxon>Craniata</taxon>
        <taxon>Vertebrata</taxon>
        <taxon>Euteleostomi</taxon>
        <taxon>Actinopterygii</taxon>
        <taxon>Neopterygii</taxon>
        <taxon>Teleostei</taxon>
        <taxon>Neoteleostei</taxon>
        <taxon>Acanthomorphata</taxon>
        <taxon>Carangaria</taxon>
        <taxon>Pleuronectiformes</taxon>
        <taxon>Pleuronectoidei</taxon>
        <taxon>Pleuronectidae</taxon>
        <taxon>Pleuronectes</taxon>
    </lineage>
</organism>
<reference evidence="2" key="1">
    <citation type="submission" date="2020-03" db="EMBL/GenBank/DDBJ databases">
        <authorList>
            <person name="Weist P."/>
        </authorList>
    </citation>
    <scope>NUCLEOTIDE SEQUENCE</scope>
</reference>
<comment type="caution">
    <text evidence="2">The sequence shown here is derived from an EMBL/GenBank/DDBJ whole genome shotgun (WGS) entry which is preliminary data.</text>
</comment>
<dbReference type="Proteomes" id="UP001153269">
    <property type="component" value="Unassembled WGS sequence"/>
</dbReference>
<gene>
    <name evidence="2" type="ORF">PLEPLA_LOCUS985</name>
</gene>
<feature type="compositionally biased region" description="Basic and acidic residues" evidence="1">
    <location>
        <begin position="37"/>
        <end position="52"/>
    </location>
</feature>
<evidence type="ECO:0000313" key="2">
    <source>
        <dbReference type="EMBL" id="CAB1413285.1"/>
    </source>
</evidence>
<evidence type="ECO:0000256" key="1">
    <source>
        <dbReference type="SAM" id="MobiDB-lite"/>
    </source>
</evidence>
<accession>A0A9N7THX3</accession>
<dbReference type="EMBL" id="CADEAL010000048">
    <property type="protein sequence ID" value="CAB1413285.1"/>
    <property type="molecule type" value="Genomic_DNA"/>
</dbReference>
<sequence length="229" mass="24721">MAAARAKGSHGAPAAMLRLDLCGGTGGQSSGTPTAPPEKRFKNPDSQKLQDRVSGRTRILQLQAPDDPDPHRVTELPQTRCRLAAPGSAQWSLPASAATRGFSPPLLRVLTDPVRTEPSELNLSRRRCSAGKTRRLRSFVWTDNLKVDRHSGGGRTVEQDRHSGGGQTQWGWTDNLKVDGQNGSGTVDVDRHSGGHVLQPEDARPPQRVFCAVELEMRAGASPLRLSSN</sequence>
<evidence type="ECO:0000313" key="3">
    <source>
        <dbReference type="Proteomes" id="UP001153269"/>
    </source>
</evidence>
<keyword evidence="3" id="KW-1185">Reference proteome</keyword>